<evidence type="ECO:0000313" key="1">
    <source>
        <dbReference type="Proteomes" id="UP000694920"/>
    </source>
</evidence>
<proteinExistence type="predicted"/>
<dbReference type="RefSeq" id="XP_015608195.1">
    <property type="nucleotide sequence ID" value="XM_015752709.1"/>
</dbReference>
<evidence type="ECO:0000313" key="2">
    <source>
        <dbReference type="RefSeq" id="XP_015608194.1"/>
    </source>
</evidence>
<name>A0AAJ7FTZ5_CEPCN</name>
<gene>
    <name evidence="2" type="primary">LOC107273998</name>
    <name evidence="3" type="synonym">LOC107273999</name>
</gene>
<dbReference type="Proteomes" id="UP000694920">
    <property type="component" value="Unplaced"/>
</dbReference>
<organism evidence="1 2">
    <name type="scientific">Cephus cinctus</name>
    <name type="common">Wheat stem sawfly</name>
    <dbReference type="NCBI Taxonomy" id="211228"/>
    <lineage>
        <taxon>Eukaryota</taxon>
        <taxon>Metazoa</taxon>
        <taxon>Ecdysozoa</taxon>
        <taxon>Arthropoda</taxon>
        <taxon>Hexapoda</taxon>
        <taxon>Insecta</taxon>
        <taxon>Pterygota</taxon>
        <taxon>Neoptera</taxon>
        <taxon>Endopterygota</taxon>
        <taxon>Hymenoptera</taxon>
        <taxon>Cephoidea</taxon>
        <taxon>Cephidae</taxon>
        <taxon>Cephus</taxon>
    </lineage>
</organism>
<sequence length="208" mass="23714">MHIGVELIYIFFIRLKKAILYLTSLTFISRHYKKRTNRTRSLQTTAECHRSYAARTHSATRRNRQLYITEPIMAPIRPDTSHEGAEGPFEGPLLDGIPPPLNAFFASFHEGQCLFGCLYVRGVEEDLCYGCMRAQTAEHRAQYTTHVIHYLQIDPAIDLRVDICVRCARCVMHAYAPGDCIVCIGYFCDNREVLLRQGVAEVPPPPQL</sequence>
<accession>A0AAJ7FTZ5</accession>
<protein>
    <submittedName>
        <fullName evidence="2">Uncharacterized protein LOC107273998</fullName>
    </submittedName>
    <submittedName>
        <fullName evidence="3">Uncharacterized protein LOC107273999</fullName>
    </submittedName>
</protein>
<keyword evidence="1" id="KW-1185">Reference proteome</keyword>
<dbReference type="GeneID" id="107273998"/>
<dbReference type="AlphaFoldDB" id="A0AAJ7FTZ5"/>
<dbReference type="GeneID" id="107273999"/>
<evidence type="ECO:0000313" key="3">
    <source>
        <dbReference type="RefSeq" id="XP_015608195.1"/>
    </source>
</evidence>
<dbReference type="KEGG" id="ccin:107273998"/>
<dbReference type="RefSeq" id="XP_015608194.1">
    <property type="nucleotide sequence ID" value="XM_015752708.1"/>
</dbReference>
<dbReference type="KEGG" id="ccin:107273999"/>
<reference evidence="2 3" key="1">
    <citation type="submission" date="2025-04" db="UniProtKB">
        <authorList>
            <consortium name="RefSeq"/>
        </authorList>
    </citation>
    <scope>IDENTIFICATION</scope>
</reference>